<evidence type="ECO:0000259" key="1">
    <source>
        <dbReference type="PROSITE" id="PS50075"/>
    </source>
</evidence>
<gene>
    <name evidence="2" type="ORF">J2853_004969</name>
</gene>
<name>A0ABT9QG62_9ACTN</name>
<keyword evidence="3" id="KW-1185">Reference proteome</keyword>
<dbReference type="InterPro" id="IPR009081">
    <property type="entry name" value="PP-bd_ACP"/>
</dbReference>
<dbReference type="EMBL" id="JAUSQU010000001">
    <property type="protein sequence ID" value="MDP9845758.1"/>
    <property type="molecule type" value="Genomic_DNA"/>
</dbReference>
<comment type="caution">
    <text evidence="2">The sequence shown here is derived from an EMBL/GenBank/DDBJ whole genome shotgun (WGS) entry which is preliminary data.</text>
</comment>
<dbReference type="RefSeq" id="WP_307561659.1">
    <property type="nucleotide sequence ID" value="NZ_JAUSQU010000001.1"/>
</dbReference>
<dbReference type="PROSITE" id="PS50075">
    <property type="entry name" value="CARRIER"/>
    <property type="match status" value="1"/>
</dbReference>
<evidence type="ECO:0000313" key="2">
    <source>
        <dbReference type="EMBL" id="MDP9845758.1"/>
    </source>
</evidence>
<dbReference type="InterPro" id="IPR036736">
    <property type="entry name" value="ACP-like_sf"/>
</dbReference>
<organism evidence="2 3">
    <name type="scientific">Streptosporangium lutulentum</name>
    <dbReference type="NCBI Taxonomy" id="1461250"/>
    <lineage>
        <taxon>Bacteria</taxon>
        <taxon>Bacillati</taxon>
        <taxon>Actinomycetota</taxon>
        <taxon>Actinomycetes</taxon>
        <taxon>Streptosporangiales</taxon>
        <taxon>Streptosporangiaceae</taxon>
        <taxon>Streptosporangium</taxon>
    </lineage>
</organism>
<feature type="domain" description="Carrier" evidence="1">
    <location>
        <begin position="4"/>
        <end position="83"/>
    </location>
</feature>
<protein>
    <submittedName>
        <fullName evidence="2">Acyl carrier protein</fullName>
    </submittedName>
</protein>
<evidence type="ECO:0000313" key="3">
    <source>
        <dbReference type="Proteomes" id="UP001225356"/>
    </source>
</evidence>
<dbReference type="SUPFAM" id="SSF47336">
    <property type="entry name" value="ACP-like"/>
    <property type="match status" value="1"/>
</dbReference>
<dbReference type="Proteomes" id="UP001225356">
    <property type="component" value="Unassembled WGS sequence"/>
</dbReference>
<dbReference type="Pfam" id="PF00550">
    <property type="entry name" value="PP-binding"/>
    <property type="match status" value="1"/>
</dbReference>
<dbReference type="Gene3D" id="1.10.1200.10">
    <property type="entry name" value="ACP-like"/>
    <property type="match status" value="1"/>
</dbReference>
<accession>A0ABT9QG62</accession>
<proteinExistence type="predicted"/>
<reference evidence="2 3" key="1">
    <citation type="submission" date="2023-07" db="EMBL/GenBank/DDBJ databases">
        <title>Sequencing the genomes of 1000 actinobacteria strains.</title>
        <authorList>
            <person name="Klenk H.-P."/>
        </authorList>
    </citation>
    <scope>NUCLEOTIDE SEQUENCE [LARGE SCALE GENOMIC DNA]</scope>
    <source>
        <strain evidence="2 3">DSM 46740</strain>
    </source>
</reference>
<sequence>MVSGTVRERLAAMVASASDGAVTAKEAMAATVPLSALGMTSLAQMRLIDAVENEFGVEIDLADDGLDLLDDLGVLERYVVKAQRSDS</sequence>